<evidence type="ECO:0000256" key="3">
    <source>
        <dbReference type="ARBA" id="ARBA00005046"/>
    </source>
</evidence>
<dbReference type="Pfam" id="PF03453">
    <property type="entry name" value="MoeA_N"/>
    <property type="match status" value="1"/>
</dbReference>
<evidence type="ECO:0000313" key="13">
    <source>
        <dbReference type="Proteomes" id="UP000186102"/>
    </source>
</evidence>
<dbReference type="InterPro" id="IPR036688">
    <property type="entry name" value="MoeA_C_domain_IV_sf"/>
</dbReference>
<organism evidence="12 13">
    <name type="scientific">Desulfosporosinus metallidurans</name>
    <dbReference type="NCBI Taxonomy" id="1888891"/>
    <lineage>
        <taxon>Bacteria</taxon>
        <taxon>Bacillati</taxon>
        <taxon>Bacillota</taxon>
        <taxon>Clostridia</taxon>
        <taxon>Eubacteriales</taxon>
        <taxon>Desulfitobacteriaceae</taxon>
        <taxon>Desulfosporosinus</taxon>
    </lineage>
</organism>
<sequence length="635" mass="69614">MERQIYLENKAWQEGLALMMEKLAERCVPKNEVVDVRSSLHRITGTIIRAHRSSPHFAASAMDGYAIRAKDTFGISEREPRWLELGVQAIQVDTGDPVPEGMDAVVMLEEVLELGERGILLQAPVVPWNHVRPVGEDIVEGEVLLPIHHRIRPQDQGALLAAGVLEVEVRRKPRVGILPTGDEIRPPEASLQVGDIVDSNSTVLASLVEEWGGYATIWPITPDQPERLEDAILKMAESQDILVIIAGSSQGRDDYTSHMIEKHGTLYLHGVAIKPGKPVALGEIHGKPTFGIPGYPVSTYLTAHLFLEPWVYQLQGLSKGVQTTLDAVVSKKVFSSLGSEEFVRVKVGKVGDRWVAAPLNRGAGVTMSLVRADGMLRVPRLQEGFHEGETVPVELLRPVSELEETLVCIGSHDLTLDVLSSHMKARGGQGGIASAHVGSLAGILSLRKREAHFAGIHLLDPDTGEYNLSYLQRFLPGREIALMNLVYRTQVLIVPKGNPLDLKTLEDLAQPGIRFVNRQGGSGTRVLFDYLLQKQGLSKEQILGYEREEFTHLAVAVAVASGSADVGLGIQSAAEALGLDYVLVGEERYDLAIPREYLEEPRIKTMIAVIQSKEFQEDVLALGGYDVRETGVFYG</sequence>
<dbReference type="Gene3D" id="2.40.340.10">
    <property type="entry name" value="MoeA, C-terminal, domain IV"/>
    <property type="match status" value="1"/>
</dbReference>
<feature type="domain" description="MoaB/Mog" evidence="11">
    <location>
        <begin position="176"/>
        <end position="313"/>
    </location>
</feature>
<dbReference type="NCBIfam" id="NF011068">
    <property type="entry name" value="PRK14498.1"/>
    <property type="match status" value="1"/>
</dbReference>
<dbReference type="InterPro" id="IPR001453">
    <property type="entry name" value="MoaB/Mog_dom"/>
</dbReference>
<keyword evidence="7 10" id="KW-0500">Molybdenum</keyword>
<dbReference type="EMBL" id="MLBF01000016">
    <property type="protein sequence ID" value="OLN31614.1"/>
    <property type="molecule type" value="Genomic_DNA"/>
</dbReference>
<protein>
    <recommendedName>
        <fullName evidence="6 10">Molybdopterin molybdenumtransferase</fullName>
        <ecNumber evidence="5 10">2.10.1.1</ecNumber>
    </recommendedName>
</protein>
<dbReference type="SUPFAM" id="SSF63867">
    <property type="entry name" value="MoeA C-terminal domain-like"/>
    <property type="match status" value="1"/>
</dbReference>
<dbReference type="PANTHER" id="PTHR10192:SF16">
    <property type="entry name" value="MOLYBDOPTERIN MOLYBDENUMTRANSFERASE"/>
    <property type="match status" value="1"/>
</dbReference>
<evidence type="ECO:0000256" key="2">
    <source>
        <dbReference type="ARBA" id="ARBA00003487"/>
    </source>
</evidence>
<evidence type="ECO:0000256" key="5">
    <source>
        <dbReference type="ARBA" id="ARBA00013269"/>
    </source>
</evidence>
<comment type="function">
    <text evidence="1 10">Catalyzes the insertion of molybdate into adenylated molybdopterin with the concomitant release of AMP.</text>
</comment>
<dbReference type="Pfam" id="PF00994">
    <property type="entry name" value="MoCF_biosynth"/>
    <property type="match status" value="1"/>
</dbReference>
<evidence type="ECO:0000256" key="9">
    <source>
        <dbReference type="ARBA" id="ARBA00047317"/>
    </source>
</evidence>
<dbReference type="Proteomes" id="UP000186102">
    <property type="component" value="Unassembled WGS sequence"/>
</dbReference>
<dbReference type="InterPro" id="IPR005110">
    <property type="entry name" value="MoeA_linker/N"/>
</dbReference>
<evidence type="ECO:0000256" key="8">
    <source>
        <dbReference type="ARBA" id="ARBA00023150"/>
    </source>
</evidence>
<dbReference type="Gene3D" id="3.40.980.10">
    <property type="entry name" value="MoaB/Mog-like domain"/>
    <property type="match status" value="1"/>
</dbReference>
<name>A0A1Q8QW86_9FIRM</name>
<accession>A0A1Q8QW86</accession>
<evidence type="ECO:0000313" key="12">
    <source>
        <dbReference type="EMBL" id="OLN31614.1"/>
    </source>
</evidence>
<dbReference type="OrthoDB" id="9804758at2"/>
<dbReference type="InterPro" id="IPR038987">
    <property type="entry name" value="MoeA-like"/>
</dbReference>
<dbReference type="PANTHER" id="PTHR10192">
    <property type="entry name" value="MOLYBDOPTERIN BIOSYNTHESIS PROTEIN"/>
    <property type="match status" value="1"/>
</dbReference>
<evidence type="ECO:0000256" key="6">
    <source>
        <dbReference type="ARBA" id="ARBA00021108"/>
    </source>
</evidence>
<comment type="cofactor">
    <cofactor evidence="10">
        <name>Mg(2+)</name>
        <dbReference type="ChEBI" id="CHEBI:18420"/>
    </cofactor>
</comment>
<dbReference type="AlphaFoldDB" id="A0A1Q8QW86"/>
<evidence type="ECO:0000256" key="7">
    <source>
        <dbReference type="ARBA" id="ARBA00022505"/>
    </source>
</evidence>
<keyword evidence="10" id="KW-0479">Metal-binding</keyword>
<comment type="catalytic activity">
    <reaction evidence="9">
        <text>adenylyl-molybdopterin + molybdate = Mo-molybdopterin + AMP + H(+)</text>
        <dbReference type="Rhea" id="RHEA:35047"/>
        <dbReference type="ChEBI" id="CHEBI:15378"/>
        <dbReference type="ChEBI" id="CHEBI:36264"/>
        <dbReference type="ChEBI" id="CHEBI:62727"/>
        <dbReference type="ChEBI" id="CHEBI:71302"/>
        <dbReference type="ChEBI" id="CHEBI:456215"/>
        <dbReference type="EC" id="2.10.1.1"/>
    </reaction>
</comment>
<dbReference type="SUPFAM" id="SSF53850">
    <property type="entry name" value="Periplasmic binding protein-like II"/>
    <property type="match status" value="1"/>
</dbReference>
<comment type="caution">
    <text evidence="12">The sequence shown here is derived from an EMBL/GenBank/DDBJ whole genome shotgun (WGS) entry which is preliminary data.</text>
</comment>
<reference evidence="12 13" key="1">
    <citation type="submission" date="2016-09" db="EMBL/GenBank/DDBJ databases">
        <title>Complete genome of Desulfosporosinus sp. OL.</title>
        <authorList>
            <person name="Mardanov A."/>
            <person name="Beletsky A."/>
            <person name="Panova A."/>
            <person name="Karnachuk O."/>
            <person name="Ravin N."/>
        </authorList>
    </citation>
    <scope>NUCLEOTIDE SEQUENCE [LARGE SCALE GENOMIC DNA]</scope>
    <source>
        <strain evidence="12 13">OL</strain>
    </source>
</reference>
<dbReference type="Gene3D" id="3.90.105.10">
    <property type="entry name" value="Molybdopterin biosynthesis moea protein, domain 2"/>
    <property type="match status" value="1"/>
</dbReference>
<dbReference type="Pfam" id="PF12727">
    <property type="entry name" value="PBP_like"/>
    <property type="match status" value="1"/>
</dbReference>
<dbReference type="Gene3D" id="2.170.190.11">
    <property type="entry name" value="Molybdopterin biosynthesis moea protein, domain 3"/>
    <property type="match status" value="1"/>
</dbReference>
<comment type="function">
    <text evidence="2">May be involved in the biosynthesis of molybdopterin.</text>
</comment>
<evidence type="ECO:0000256" key="10">
    <source>
        <dbReference type="RuleBase" id="RU365090"/>
    </source>
</evidence>
<evidence type="ECO:0000256" key="4">
    <source>
        <dbReference type="ARBA" id="ARBA00010763"/>
    </source>
</evidence>
<dbReference type="PROSITE" id="PS01079">
    <property type="entry name" value="MOCF_BIOSYNTHESIS_2"/>
    <property type="match status" value="1"/>
</dbReference>
<keyword evidence="8 10" id="KW-0501">Molybdenum cofactor biosynthesis</keyword>
<dbReference type="InterPro" id="IPR005111">
    <property type="entry name" value="MoeA_C_domain_IV"/>
</dbReference>
<keyword evidence="13" id="KW-1185">Reference proteome</keyword>
<keyword evidence="10" id="KW-0460">Magnesium</keyword>
<gene>
    <name evidence="12" type="ORF">DSOL_2481</name>
</gene>
<dbReference type="InterPro" id="IPR036135">
    <property type="entry name" value="MoeA_linker/N_sf"/>
</dbReference>
<comment type="pathway">
    <text evidence="3 10">Cofactor biosynthesis; molybdopterin biosynthesis.</text>
</comment>
<dbReference type="InterPro" id="IPR008284">
    <property type="entry name" value="MoCF_biosynth_CS"/>
</dbReference>
<evidence type="ECO:0000256" key="1">
    <source>
        <dbReference type="ARBA" id="ARBA00002901"/>
    </source>
</evidence>
<dbReference type="EC" id="2.10.1.1" evidence="5 10"/>
<dbReference type="Gene3D" id="3.40.190.10">
    <property type="entry name" value="Periplasmic binding protein-like II"/>
    <property type="match status" value="1"/>
</dbReference>
<dbReference type="CDD" id="cd00887">
    <property type="entry name" value="MoeA"/>
    <property type="match status" value="1"/>
</dbReference>
<dbReference type="InterPro" id="IPR024370">
    <property type="entry name" value="PBP_domain"/>
</dbReference>
<evidence type="ECO:0000259" key="11">
    <source>
        <dbReference type="SMART" id="SM00852"/>
    </source>
</evidence>
<keyword evidence="10" id="KW-0808">Transferase</keyword>
<proteinExistence type="inferred from homology"/>
<dbReference type="InterPro" id="IPR036425">
    <property type="entry name" value="MoaB/Mog-like_dom_sf"/>
</dbReference>
<dbReference type="SMART" id="SM00852">
    <property type="entry name" value="MoCF_biosynth"/>
    <property type="match status" value="1"/>
</dbReference>
<dbReference type="GO" id="GO:0005829">
    <property type="term" value="C:cytosol"/>
    <property type="evidence" value="ECO:0007669"/>
    <property type="project" value="TreeGrafter"/>
</dbReference>
<dbReference type="GO" id="GO:0046872">
    <property type="term" value="F:metal ion binding"/>
    <property type="evidence" value="ECO:0007669"/>
    <property type="project" value="UniProtKB-UniRule"/>
</dbReference>
<dbReference type="RefSeq" id="WP_075365090.1">
    <property type="nucleotide sequence ID" value="NZ_MLBF01000016.1"/>
</dbReference>
<dbReference type="GO" id="GO:0061599">
    <property type="term" value="F:molybdopterin molybdotransferase activity"/>
    <property type="evidence" value="ECO:0007669"/>
    <property type="project" value="UniProtKB-UniRule"/>
</dbReference>
<comment type="similarity">
    <text evidence="4 10">Belongs to the MoeA family.</text>
</comment>
<dbReference type="Pfam" id="PF03454">
    <property type="entry name" value="MoeA_C"/>
    <property type="match status" value="1"/>
</dbReference>
<dbReference type="SUPFAM" id="SSF53218">
    <property type="entry name" value="Molybdenum cofactor biosynthesis proteins"/>
    <property type="match status" value="1"/>
</dbReference>
<dbReference type="SUPFAM" id="SSF63882">
    <property type="entry name" value="MoeA N-terminal region -like"/>
    <property type="match status" value="1"/>
</dbReference>
<dbReference type="UniPathway" id="UPA00344"/>
<dbReference type="GO" id="GO:0006777">
    <property type="term" value="P:Mo-molybdopterin cofactor biosynthetic process"/>
    <property type="evidence" value="ECO:0007669"/>
    <property type="project" value="UniProtKB-UniRule"/>
</dbReference>
<dbReference type="STRING" id="1888891.DSOL_2481"/>